<dbReference type="EMBL" id="DS469601">
    <property type="protein sequence ID" value="EDO39751.1"/>
    <property type="molecule type" value="Genomic_DNA"/>
</dbReference>
<accession>A7S917</accession>
<dbReference type="InParanoid" id="A7S917"/>
<proteinExistence type="predicted"/>
<dbReference type="STRING" id="45351.A7S917"/>
<dbReference type="PANTHER" id="PTHR31535:SF3">
    <property type="entry name" value="REGULATORY PROTEIN ZESTE"/>
    <property type="match status" value="1"/>
</dbReference>
<dbReference type="eggNOG" id="KOG2177">
    <property type="taxonomic scope" value="Eukaryota"/>
</dbReference>
<dbReference type="HOGENOM" id="CLU_504635_0_0_1"/>
<evidence type="ECO:0000313" key="3">
    <source>
        <dbReference type="EMBL" id="EDO39751.1"/>
    </source>
</evidence>
<dbReference type="SUPFAM" id="SSF49785">
    <property type="entry name" value="Galactose-binding domain-like"/>
    <property type="match status" value="1"/>
</dbReference>
<gene>
    <name evidence="3" type="ORF">NEMVEDRAFT_v1g243682</name>
</gene>
<dbReference type="InterPro" id="IPR008979">
    <property type="entry name" value="Galactose-bd-like_sf"/>
</dbReference>
<dbReference type="AlphaFoldDB" id="A7S917"/>
<name>A7S917_NEMVE</name>
<feature type="compositionally biased region" description="Gly residues" evidence="1">
    <location>
        <begin position="397"/>
        <end position="410"/>
    </location>
</feature>
<protein>
    <submittedName>
        <fullName evidence="3">Uncharacterized protein</fullName>
    </submittedName>
</protein>
<feature type="compositionally biased region" description="Gly residues" evidence="1">
    <location>
        <begin position="440"/>
        <end position="459"/>
    </location>
</feature>
<feature type="region of interest" description="Disordered" evidence="1">
    <location>
        <begin position="376"/>
        <end position="521"/>
    </location>
</feature>
<keyword evidence="2" id="KW-0732">Signal</keyword>
<evidence type="ECO:0000256" key="2">
    <source>
        <dbReference type="SAM" id="SignalP"/>
    </source>
</evidence>
<evidence type="ECO:0000256" key="1">
    <source>
        <dbReference type="SAM" id="MobiDB-lite"/>
    </source>
</evidence>
<dbReference type="Proteomes" id="UP000001593">
    <property type="component" value="Unassembled WGS sequence"/>
</dbReference>
<feature type="chain" id="PRO_5002712448" evidence="2">
    <location>
        <begin position="18"/>
        <end position="540"/>
    </location>
</feature>
<feature type="compositionally biased region" description="Gly residues" evidence="1">
    <location>
        <begin position="468"/>
        <end position="494"/>
    </location>
</feature>
<evidence type="ECO:0000313" key="4">
    <source>
        <dbReference type="Proteomes" id="UP000001593"/>
    </source>
</evidence>
<dbReference type="Gene3D" id="2.60.120.260">
    <property type="entry name" value="Galactose-binding domain-like"/>
    <property type="match status" value="1"/>
</dbReference>
<organism evidence="3 4">
    <name type="scientific">Nematostella vectensis</name>
    <name type="common">Starlet sea anemone</name>
    <dbReference type="NCBI Taxonomy" id="45351"/>
    <lineage>
        <taxon>Eukaryota</taxon>
        <taxon>Metazoa</taxon>
        <taxon>Cnidaria</taxon>
        <taxon>Anthozoa</taxon>
        <taxon>Hexacorallia</taxon>
        <taxon>Actiniaria</taxon>
        <taxon>Edwardsiidae</taxon>
        <taxon>Nematostella</taxon>
    </lineage>
</organism>
<reference evidence="3 4" key="1">
    <citation type="journal article" date="2007" name="Science">
        <title>Sea anemone genome reveals ancestral eumetazoan gene repertoire and genomic organization.</title>
        <authorList>
            <person name="Putnam N.H."/>
            <person name="Srivastava M."/>
            <person name="Hellsten U."/>
            <person name="Dirks B."/>
            <person name="Chapman J."/>
            <person name="Salamov A."/>
            <person name="Terry A."/>
            <person name="Shapiro H."/>
            <person name="Lindquist E."/>
            <person name="Kapitonov V.V."/>
            <person name="Jurka J."/>
            <person name="Genikhovich G."/>
            <person name="Grigoriev I.V."/>
            <person name="Lucas S.M."/>
            <person name="Steele R.E."/>
            <person name="Finnerty J.R."/>
            <person name="Technau U."/>
            <person name="Martindale M.Q."/>
            <person name="Rokhsar D.S."/>
        </authorList>
    </citation>
    <scope>NUCLEOTIDE SEQUENCE [LARGE SCALE GENOMIC DNA]</scope>
    <source>
        <strain evidence="4">CH2 X CH6</strain>
    </source>
</reference>
<keyword evidence="4" id="KW-1185">Reference proteome</keyword>
<feature type="compositionally biased region" description="Low complexity" evidence="1">
    <location>
        <begin position="509"/>
        <end position="521"/>
    </location>
</feature>
<feature type="signal peptide" evidence="2">
    <location>
        <begin position="1"/>
        <end position="17"/>
    </location>
</feature>
<sequence length="540" mass="56406">MFWGLAFIALFGSLSHAFFMSGSDSNVYGRHKDSWGFTTDHKIYSHLVIPPWTRPFKIGYCTSWEWNTDRKYRDQRIAICKKFSKGKHECDSESGFCDTKCPFTNGSYPFWRLRNAADVPFLWAISTLQMYETPFSKRPLTTDPHKGYASSYFGPGFTPSNAFDNNEDTLWLSNGAAPPGMQWIGYEFDHPVYVGSVRLAAEADKPERAPSMIYVEASCEKYFKNFVTAWVINNPEREASKRFSVFSNAKFTTLGASGRLGPVGVGRHYSGMDHEGQVSLRKGVQLWKVPATGTYSIEAAGAAGGYDKFSVGANRFRGRGARVKGNFKLKKGELLKILVGQEGTNNPISGGAGGGGGTFILKEDNTPLIVAGGGGGVDKLKGDSPRCHGSINEDGNPGYGGSQFRGGSSGNGAEEGDNGYSGGGGAGLNSNGRNNKNFGGSRGTGGEGGKSFLAGGAGGRSNQNDVEGGFGGGGGPNGAGGGGGGGGGYSGGASGSRSNSCGGGGGSYNAGSDKSQQAGANNGAGYALVSLATAKTHLVP</sequence>
<dbReference type="PANTHER" id="PTHR31535">
    <property type="match status" value="1"/>
</dbReference>
<dbReference type="OMA" id="GKHECDS"/>